<dbReference type="Proteomes" id="UP000469125">
    <property type="component" value="Unassembled WGS sequence"/>
</dbReference>
<evidence type="ECO:0000256" key="5">
    <source>
        <dbReference type="ARBA" id="ARBA00023285"/>
    </source>
</evidence>
<keyword evidence="11" id="KW-1185">Reference proteome</keyword>
<evidence type="ECO:0000259" key="8">
    <source>
        <dbReference type="Pfam" id="PF00317"/>
    </source>
</evidence>
<dbReference type="GO" id="GO:0031419">
    <property type="term" value="F:cobalamin binding"/>
    <property type="evidence" value="ECO:0007669"/>
    <property type="project" value="UniProtKB-KW"/>
</dbReference>
<feature type="region of interest" description="Disordered" evidence="7">
    <location>
        <begin position="214"/>
        <end position="240"/>
    </location>
</feature>
<dbReference type="GO" id="GO:0005524">
    <property type="term" value="F:ATP binding"/>
    <property type="evidence" value="ECO:0007669"/>
    <property type="project" value="InterPro"/>
</dbReference>
<evidence type="ECO:0000256" key="2">
    <source>
        <dbReference type="ARBA" id="ARBA00022628"/>
    </source>
</evidence>
<comment type="caution">
    <text evidence="10">The sequence shown here is derived from an EMBL/GenBank/DDBJ whole genome shotgun (WGS) entry which is preliminary data.</text>
</comment>
<comment type="cofactor">
    <cofactor evidence="1">
        <name>adenosylcob(III)alamin</name>
        <dbReference type="ChEBI" id="CHEBI:18408"/>
    </cofactor>
</comment>
<evidence type="ECO:0000259" key="9">
    <source>
        <dbReference type="Pfam" id="PF02867"/>
    </source>
</evidence>
<protein>
    <recommendedName>
        <fullName evidence="6">Ribonucleoside-diphosphate reductase</fullName>
        <ecNumber evidence="6">1.17.4.1</ecNumber>
    </recommendedName>
</protein>
<feature type="domain" description="Ribonucleotide reductase large subunit C-terminal" evidence="9">
    <location>
        <begin position="187"/>
        <end position="264"/>
    </location>
</feature>
<feature type="domain" description="Ribonucleotide reductase large subunit N-terminal" evidence="8">
    <location>
        <begin position="126"/>
        <end position="180"/>
    </location>
</feature>
<dbReference type="InterPro" id="IPR050862">
    <property type="entry name" value="RdRp_reductase_class-2"/>
</dbReference>
<evidence type="ECO:0000256" key="4">
    <source>
        <dbReference type="ARBA" id="ARBA00023116"/>
    </source>
</evidence>
<organism evidence="10 11">
    <name type="scientific">Ornithinibacillus caprae</name>
    <dbReference type="NCBI Taxonomy" id="2678566"/>
    <lineage>
        <taxon>Bacteria</taxon>
        <taxon>Bacillati</taxon>
        <taxon>Bacillota</taxon>
        <taxon>Bacilli</taxon>
        <taxon>Bacillales</taxon>
        <taxon>Bacillaceae</taxon>
        <taxon>Ornithinibacillus</taxon>
    </lineage>
</organism>
<dbReference type="SUPFAM" id="SSF51998">
    <property type="entry name" value="PFL-like glycyl radical enzymes"/>
    <property type="match status" value="1"/>
</dbReference>
<dbReference type="Pfam" id="PF00317">
    <property type="entry name" value="Ribonuc_red_lgN"/>
    <property type="match status" value="1"/>
</dbReference>
<keyword evidence="4 6" id="KW-0215">Deoxyribonucleotide synthesis</keyword>
<dbReference type="EMBL" id="WOCA01000001">
    <property type="protein sequence ID" value="MUK87148.1"/>
    <property type="molecule type" value="Genomic_DNA"/>
</dbReference>
<evidence type="ECO:0000256" key="6">
    <source>
        <dbReference type="RuleBase" id="RU003410"/>
    </source>
</evidence>
<dbReference type="InterPro" id="IPR013509">
    <property type="entry name" value="RNR_lsu_N"/>
</dbReference>
<name>A0A6N8FIK0_9BACI</name>
<sequence>MSAVVEKMNSINVEMLNEDIKLFPQVHPITGDMKLTHKGVSRLVMLDRYAFKDTEKKTLKEGDFVVLTVKADPKFPARGYGFVKSIDWINKEAIIKVDPEFLTVLDGEEATTGEVKRGLDVIDKPLEVFYEQIAKRNATGLASVETTEEKKQEWVEKFNKELASLNFIPAGRVLYGAGAETDVTYFNCYVMPYIKDSREGISDHRKQVMEIMSRGGGVGTNGSTLRPRNTLAKGVNGKSSGSVSWLDDIAKLTHLVEQGGSRRGKEA</sequence>
<comment type="function">
    <text evidence="6">Provides the precursors necessary for DNA synthesis. Catalyzes the biosynthesis of deoxyribonucleotides from the corresponding ribonucleotides.</text>
</comment>
<dbReference type="InterPro" id="IPR000788">
    <property type="entry name" value="RNR_lg_C"/>
</dbReference>
<comment type="similarity">
    <text evidence="6">Belongs to the ribonucleoside diphosphate reductase large chain family.</text>
</comment>
<accession>A0A6N8FIK0</accession>
<proteinExistence type="inferred from homology"/>
<evidence type="ECO:0000256" key="3">
    <source>
        <dbReference type="ARBA" id="ARBA00023002"/>
    </source>
</evidence>
<keyword evidence="3 6" id="KW-0560">Oxidoreductase</keyword>
<evidence type="ECO:0000313" key="10">
    <source>
        <dbReference type="EMBL" id="MUK87148.1"/>
    </source>
</evidence>
<dbReference type="AlphaFoldDB" id="A0A6N8FIK0"/>
<dbReference type="PANTHER" id="PTHR43371:SF1">
    <property type="entry name" value="RIBONUCLEOSIDE-DIPHOSPHATE REDUCTASE"/>
    <property type="match status" value="1"/>
</dbReference>
<dbReference type="PANTHER" id="PTHR43371">
    <property type="entry name" value="VITAMIN B12-DEPENDENT RIBONUCLEOTIDE REDUCTASE"/>
    <property type="match status" value="1"/>
</dbReference>
<dbReference type="Pfam" id="PF02867">
    <property type="entry name" value="Ribonuc_red_lgC"/>
    <property type="match status" value="1"/>
</dbReference>
<reference evidence="10 11" key="1">
    <citation type="submission" date="2019-11" db="EMBL/GenBank/DDBJ databases">
        <authorList>
            <person name="Li X."/>
        </authorList>
    </citation>
    <scope>NUCLEOTIDE SEQUENCE [LARGE SCALE GENOMIC DNA]</scope>
    <source>
        <strain evidence="10 11">L9</strain>
    </source>
</reference>
<keyword evidence="2" id="KW-0846">Cobalamin</keyword>
<dbReference type="GO" id="GO:0004748">
    <property type="term" value="F:ribonucleoside-diphosphate reductase activity, thioredoxin disulfide as acceptor"/>
    <property type="evidence" value="ECO:0007669"/>
    <property type="project" value="UniProtKB-EC"/>
</dbReference>
<evidence type="ECO:0000313" key="11">
    <source>
        <dbReference type="Proteomes" id="UP000469125"/>
    </source>
</evidence>
<evidence type="ECO:0000256" key="7">
    <source>
        <dbReference type="SAM" id="MobiDB-lite"/>
    </source>
</evidence>
<keyword evidence="5" id="KW-0170">Cobalt</keyword>
<dbReference type="Gene3D" id="3.20.70.20">
    <property type="match status" value="1"/>
</dbReference>
<dbReference type="GO" id="GO:0009263">
    <property type="term" value="P:deoxyribonucleotide biosynthetic process"/>
    <property type="evidence" value="ECO:0007669"/>
    <property type="project" value="UniProtKB-KW"/>
</dbReference>
<evidence type="ECO:0000256" key="1">
    <source>
        <dbReference type="ARBA" id="ARBA00001922"/>
    </source>
</evidence>
<gene>
    <name evidence="10" type="ORF">GMD78_01880</name>
</gene>
<dbReference type="EC" id="1.17.4.1" evidence="6"/>
<comment type="catalytic activity">
    <reaction evidence="6">
        <text>a 2'-deoxyribonucleoside 5'-diphosphate + [thioredoxin]-disulfide + H2O = a ribonucleoside 5'-diphosphate + [thioredoxin]-dithiol</text>
        <dbReference type="Rhea" id="RHEA:23252"/>
        <dbReference type="Rhea" id="RHEA-COMP:10698"/>
        <dbReference type="Rhea" id="RHEA-COMP:10700"/>
        <dbReference type="ChEBI" id="CHEBI:15377"/>
        <dbReference type="ChEBI" id="CHEBI:29950"/>
        <dbReference type="ChEBI" id="CHEBI:50058"/>
        <dbReference type="ChEBI" id="CHEBI:57930"/>
        <dbReference type="ChEBI" id="CHEBI:73316"/>
        <dbReference type="EC" id="1.17.4.1"/>
    </reaction>
</comment>